<reference evidence="3 4" key="1">
    <citation type="submission" date="2019-03" db="EMBL/GenBank/DDBJ databases">
        <title>Genomic Encyclopedia of Type Strains, Phase IV (KMG-IV): sequencing the most valuable type-strain genomes for metagenomic binning, comparative biology and taxonomic classification.</title>
        <authorList>
            <person name="Goeker M."/>
        </authorList>
    </citation>
    <scope>NUCLEOTIDE SEQUENCE [LARGE SCALE GENOMIC DNA]</scope>
    <source>
        <strain evidence="3 4">DSM 45934</strain>
    </source>
</reference>
<organism evidence="3 4">
    <name type="scientific">Actinocrispum wychmicini</name>
    <dbReference type="NCBI Taxonomy" id="1213861"/>
    <lineage>
        <taxon>Bacteria</taxon>
        <taxon>Bacillati</taxon>
        <taxon>Actinomycetota</taxon>
        <taxon>Actinomycetes</taxon>
        <taxon>Pseudonocardiales</taxon>
        <taxon>Pseudonocardiaceae</taxon>
        <taxon>Actinocrispum</taxon>
    </lineage>
</organism>
<comment type="caution">
    <text evidence="3">The sequence shown here is derived from an EMBL/GenBank/DDBJ whole genome shotgun (WGS) entry which is preliminary data.</text>
</comment>
<protein>
    <submittedName>
        <fullName evidence="3">Uncharacterized protein</fullName>
    </submittedName>
</protein>
<feature type="region of interest" description="Disordered" evidence="1">
    <location>
        <begin position="1"/>
        <end position="24"/>
    </location>
</feature>
<feature type="transmembrane region" description="Helical" evidence="2">
    <location>
        <begin position="111"/>
        <end position="132"/>
    </location>
</feature>
<feature type="transmembrane region" description="Helical" evidence="2">
    <location>
        <begin position="84"/>
        <end position="104"/>
    </location>
</feature>
<evidence type="ECO:0000313" key="4">
    <source>
        <dbReference type="Proteomes" id="UP000295680"/>
    </source>
</evidence>
<evidence type="ECO:0000256" key="1">
    <source>
        <dbReference type="SAM" id="MobiDB-lite"/>
    </source>
</evidence>
<feature type="compositionally biased region" description="Pro residues" evidence="1">
    <location>
        <begin position="199"/>
        <end position="228"/>
    </location>
</feature>
<feature type="region of interest" description="Disordered" evidence="1">
    <location>
        <begin position="176"/>
        <end position="241"/>
    </location>
</feature>
<feature type="compositionally biased region" description="Pro residues" evidence="1">
    <location>
        <begin position="9"/>
        <end position="24"/>
    </location>
</feature>
<keyword evidence="4" id="KW-1185">Reference proteome</keyword>
<dbReference type="EMBL" id="SLWS01000006">
    <property type="protein sequence ID" value="TCO56551.1"/>
    <property type="molecule type" value="Genomic_DNA"/>
</dbReference>
<name>A0A4R2JAS4_9PSEU</name>
<feature type="transmembrane region" description="Helical" evidence="2">
    <location>
        <begin position="147"/>
        <end position="169"/>
    </location>
</feature>
<dbReference type="Proteomes" id="UP000295680">
    <property type="component" value="Unassembled WGS sequence"/>
</dbReference>
<accession>A0A4R2JAS4</accession>
<dbReference type="AlphaFoldDB" id="A0A4R2JAS4"/>
<evidence type="ECO:0000256" key="2">
    <source>
        <dbReference type="SAM" id="Phobius"/>
    </source>
</evidence>
<proteinExistence type="predicted"/>
<keyword evidence="2" id="KW-0472">Membrane</keyword>
<gene>
    <name evidence="3" type="ORF">EV192_10624</name>
</gene>
<feature type="compositionally biased region" description="Pro residues" evidence="1">
    <location>
        <begin position="176"/>
        <end position="188"/>
    </location>
</feature>
<keyword evidence="2" id="KW-0812">Transmembrane</keyword>
<evidence type="ECO:0000313" key="3">
    <source>
        <dbReference type="EMBL" id="TCO56551.1"/>
    </source>
</evidence>
<sequence>MHPGAPASPSYPFPPAPRPRPPRPPGHPLAGALWLVTTVLATVALFSDISVQSSADDSTHTEFILSFWGQRILSGGHEESHNRLFIGVTVILEVVVLLAAGLLAIASRRRWAPVVVGALGTGLVITEALSWAVNPLSPDSNITSLRLGWWLIIVAGVVALAALVIALVVRPRPQGYAPPPPRWEPPTPRYGIPVQQAPGAPPPAPGTAPPVSPGTTPSPNPAPAPPSDPGQVAPKLDGDNQ</sequence>
<keyword evidence="2" id="KW-1133">Transmembrane helix</keyword>